<protein>
    <submittedName>
        <fullName evidence="1">Uncharacterized protein</fullName>
    </submittedName>
</protein>
<sequence length="81" mass="9634">MMTNQETVQERYRRWWEGKYCKLRQNPDGKFKYVQTIEWIGPPSGFYGSVHLHYLDGTMDMVIAFGVFRPRKSDVIVEGEE</sequence>
<reference evidence="1" key="1">
    <citation type="journal article" date="2014" name="Front. Microbiol.">
        <title>High frequency of phylogenetically diverse reductive dehalogenase-homologous genes in deep subseafloor sedimentary metagenomes.</title>
        <authorList>
            <person name="Kawai M."/>
            <person name="Futagami T."/>
            <person name="Toyoda A."/>
            <person name="Takaki Y."/>
            <person name="Nishi S."/>
            <person name="Hori S."/>
            <person name="Arai W."/>
            <person name="Tsubouchi T."/>
            <person name="Morono Y."/>
            <person name="Uchiyama I."/>
            <person name="Ito T."/>
            <person name="Fujiyama A."/>
            <person name="Inagaki F."/>
            <person name="Takami H."/>
        </authorList>
    </citation>
    <scope>NUCLEOTIDE SEQUENCE</scope>
    <source>
        <strain evidence="1">Expedition CK06-06</strain>
    </source>
</reference>
<evidence type="ECO:0000313" key="1">
    <source>
        <dbReference type="EMBL" id="GAG60319.1"/>
    </source>
</evidence>
<comment type="caution">
    <text evidence="1">The sequence shown here is derived from an EMBL/GenBank/DDBJ whole genome shotgun (WGS) entry which is preliminary data.</text>
</comment>
<gene>
    <name evidence="1" type="ORF">S01H4_09959</name>
</gene>
<dbReference type="AlphaFoldDB" id="X0YUJ2"/>
<accession>X0YUJ2</accession>
<organism evidence="1">
    <name type="scientific">marine sediment metagenome</name>
    <dbReference type="NCBI Taxonomy" id="412755"/>
    <lineage>
        <taxon>unclassified sequences</taxon>
        <taxon>metagenomes</taxon>
        <taxon>ecological metagenomes</taxon>
    </lineage>
</organism>
<name>X0YUJ2_9ZZZZ</name>
<feature type="non-terminal residue" evidence="1">
    <location>
        <position position="81"/>
    </location>
</feature>
<proteinExistence type="predicted"/>
<dbReference type="EMBL" id="BART01003712">
    <property type="protein sequence ID" value="GAG60319.1"/>
    <property type="molecule type" value="Genomic_DNA"/>
</dbReference>